<name>A0ACC0P2W3_RHOML</name>
<organism evidence="1 2">
    <name type="scientific">Rhododendron molle</name>
    <name type="common">Chinese azalea</name>
    <name type="synonym">Azalea mollis</name>
    <dbReference type="NCBI Taxonomy" id="49168"/>
    <lineage>
        <taxon>Eukaryota</taxon>
        <taxon>Viridiplantae</taxon>
        <taxon>Streptophyta</taxon>
        <taxon>Embryophyta</taxon>
        <taxon>Tracheophyta</taxon>
        <taxon>Spermatophyta</taxon>
        <taxon>Magnoliopsida</taxon>
        <taxon>eudicotyledons</taxon>
        <taxon>Gunneridae</taxon>
        <taxon>Pentapetalae</taxon>
        <taxon>asterids</taxon>
        <taxon>Ericales</taxon>
        <taxon>Ericaceae</taxon>
        <taxon>Ericoideae</taxon>
        <taxon>Rhodoreae</taxon>
        <taxon>Rhododendron</taxon>
    </lineage>
</organism>
<evidence type="ECO:0000313" key="2">
    <source>
        <dbReference type="Proteomes" id="UP001062846"/>
    </source>
</evidence>
<dbReference type="EMBL" id="CM046391">
    <property type="protein sequence ID" value="KAI8559987.1"/>
    <property type="molecule type" value="Genomic_DNA"/>
</dbReference>
<protein>
    <submittedName>
        <fullName evidence="1">Uncharacterized protein</fullName>
    </submittedName>
</protein>
<reference evidence="1" key="1">
    <citation type="submission" date="2022-02" db="EMBL/GenBank/DDBJ databases">
        <title>Plant Genome Project.</title>
        <authorList>
            <person name="Zhang R.-G."/>
        </authorList>
    </citation>
    <scope>NUCLEOTIDE SEQUENCE</scope>
    <source>
        <strain evidence="1">AT1</strain>
    </source>
</reference>
<sequence length="231" mass="24710">MGELGGGASGNRGTPPTSTVEELFEVAEDRASGSEEDAAASEAAVVDQCTATPILRTSAVDPRGRDSGIEAFEPVPLAEGDFLETADPRDILDALGVDQRTVDVLGEVRSPDMRAAAALLGVILSQGGSEGVRMSEGSPEPEEMMEKRVTAVEEAKAFAKNACLAFSPETYVPPLHLFEPVGMNNYAPVNADYPGDLLLRDRDRHISSTWTTVKTLLVLIIKLLKQLRILF</sequence>
<evidence type="ECO:0000313" key="1">
    <source>
        <dbReference type="EMBL" id="KAI8559987.1"/>
    </source>
</evidence>
<gene>
    <name evidence="1" type="ORF">RHMOL_Rhmol04G0219800</name>
</gene>
<keyword evidence="2" id="KW-1185">Reference proteome</keyword>
<dbReference type="Proteomes" id="UP001062846">
    <property type="component" value="Chromosome 4"/>
</dbReference>
<proteinExistence type="predicted"/>
<comment type="caution">
    <text evidence="1">The sequence shown here is derived from an EMBL/GenBank/DDBJ whole genome shotgun (WGS) entry which is preliminary data.</text>
</comment>
<accession>A0ACC0P2W3</accession>